<dbReference type="InterPro" id="IPR001901">
    <property type="entry name" value="Translocase_SecE/Sec61-g"/>
</dbReference>
<comment type="function">
    <text evidence="9">Essential subunit of the Sec protein translocation channel SecYEG. Clamps together the 2 halves of SecY. May contact the channel plug during translocation.</text>
</comment>
<accession>A0A377J6F2</accession>
<dbReference type="InterPro" id="IPR005807">
    <property type="entry name" value="SecE_bac"/>
</dbReference>
<keyword evidence="6 9" id="KW-1133">Transmembrane helix</keyword>
<organism evidence="10 11">
    <name type="scientific">Helicobacter canis</name>
    <dbReference type="NCBI Taxonomy" id="29419"/>
    <lineage>
        <taxon>Bacteria</taxon>
        <taxon>Pseudomonadati</taxon>
        <taxon>Campylobacterota</taxon>
        <taxon>Epsilonproteobacteria</taxon>
        <taxon>Campylobacterales</taxon>
        <taxon>Helicobacteraceae</taxon>
        <taxon>Helicobacter</taxon>
    </lineage>
</organism>
<dbReference type="AlphaFoldDB" id="A0A377J6F2"/>
<evidence type="ECO:0000256" key="7">
    <source>
        <dbReference type="ARBA" id="ARBA00023010"/>
    </source>
</evidence>
<feature type="transmembrane region" description="Helical" evidence="9">
    <location>
        <begin position="29"/>
        <end position="55"/>
    </location>
</feature>
<keyword evidence="2 9" id="KW-0813">Transport</keyword>
<comment type="similarity">
    <text evidence="9">Belongs to the SecE/SEC61-gamma family.</text>
</comment>
<dbReference type="Gene3D" id="1.20.5.1030">
    <property type="entry name" value="Preprotein translocase secy subunit"/>
    <property type="match status" value="1"/>
</dbReference>
<name>A0A377J6F2_9HELI</name>
<keyword evidence="5 9" id="KW-0653">Protein transport</keyword>
<evidence type="ECO:0000256" key="9">
    <source>
        <dbReference type="HAMAP-Rule" id="MF_00422"/>
    </source>
</evidence>
<evidence type="ECO:0000256" key="5">
    <source>
        <dbReference type="ARBA" id="ARBA00022927"/>
    </source>
</evidence>
<evidence type="ECO:0000256" key="6">
    <source>
        <dbReference type="ARBA" id="ARBA00022989"/>
    </source>
</evidence>
<proteinExistence type="inferred from homology"/>
<evidence type="ECO:0000313" key="11">
    <source>
        <dbReference type="Proteomes" id="UP000254841"/>
    </source>
</evidence>
<reference evidence="10 11" key="1">
    <citation type="submission" date="2018-06" db="EMBL/GenBank/DDBJ databases">
        <authorList>
            <consortium name="Pathogen Informatics"/>
            <person name="Doyle S."/>
        </authorList>
    </citation>
    <scope>NUCLEOTIDE SEQUENCE [LARGE SCALE GENOMIC DNA]</scope>
    <source>
        <strain evidence="10 11">NCTC12410</strain>
    </source>
</reference>
<dbReference type="OrthoDB" id="5373231at2"/>
<dbReference type="GO" id="GO:0006605">
    <property type="term" value="P:protein targeting"/>
    <property type="evidence" value="ECO:0007669"/>
    <property type="project" value="UniProtKB-UniRule"/>
</dbReference>
<dbReference type="GO" id="GO:0005886">
    <property type="term" value="C:plasma membrane"/>
    <property type="evidence" value="ECO:0007669"/>
    <property type="project" value="UniProtKB-SubCell"/>
</dbReference>
<dbReference type="GO" id="GO:0009306">
    <property type="term" value="P:protein secretion"/>
    <property type="evidence" value="ECO:0007669"/>
    <property type="project" value="UniProtKB-UniRule"/>
</dbReference>
<evidence type="ECO:0000256" key="4">
    <source>
        <dbReference type="ARBA" id="ARBA00022692"/>
    </source>
</evidence>
<dbReference type="Proteomes" id="UP000254841">
    <property type="component" value="Unassembled WGS sequence"/>
</dbReference>
<keyword evidence="3 9" id="KW-1003">Cell membrane</keyword>
<evidence type="ECO:0000256" key="8">
    <source>
        <dbReference type="ARBA" id="ARBA00023136"/>
    </source>
</evidence>
<gene>
    <name evidence="9" type="primary">secE</name>
    <name evidence="10" type="ORF">NCTC12410_01905</name>
</gene>
<dbReference type="GO" id="GO:0008320">
    <property type="term" value="F:protein transmembrane transporter activity"/>
    <property type="evidence" value="ECO:0007669"/>
    <property type="project" value="UniProtKB-UniRule"/>
</dbReference>
<dbReference type="PANTHER" id="PTHR33910:SF1">
    <property type="entry name" value="PROTEIN TRANSLOCASE SUBUNIT SECE"/>
    <property type="match status" value="1"/>
</dbReference>
<dbReference type="GO" id="GO:0043952">
    <property type="term" value="P:protein transport by the Sec complex"/>
    <property type="evidence" value="ECO:0007669"/>
    <property type="project" value="UniProtKB-UniRule"/>
</dbReference>
<comment type="subcellular location">
    <subcellularLocation>
        <location evidence="9">Cell membrane</location>
        <topology evidence="9">Single-pass membrane protein</topology>
    </subcellularLocation>
    <subcellularLocation>
        <location evidence="1">Membrane</location>
    </subcellularLocation>
</comment>
<sequence>MKKIITYYKAAKEELLKVVFPTKEQIRNALISVVVVVIVVALFLGLVDLILFASVSKFFGD</sequence>
<dbReference type="NCBIfam" id="TIGR00964">
    <property type="entry name" value="secE_bact"/>
    <property type="match status" value="1"/>
</dbReference>
<comment type="subunit">
    <text evidence="9">Component of the Sec protein translocase complex. Heterotrimer consisting of SecY, SecE and SecG subunits. The heterotrimers can form oligomers, although 1 heterotrimer is thought to be able to translocate proteins. Interacts with the ribosome. Interacts with SecDF, and other proteins may be involved. Interacts with SecA.</text>
</comment>
<evidence type="ECO:0000313" key="10">
    <source>
        <dbReference type="EMBL" id="STO98051.1"/>
    </source>
</evidence>
<dbReference type="EMBL" id="UGHV01000001">
    <property type="protein sequence ID" value="STO98051.1"/>
    <property type="molecule type" value="Genomic_DNA"/>
</dbReference>
<protein>
    <recommendedName>
        <fullName evidence="9">Protein translocase subunit SecE</fullName>
    </recommendedName>
</protein>
<evidence type="ECO:0000256" key="1">
    <source>
        <dbReference type="ARBA" id="ARBA00004370"/>
    </source>
</evidence>
<dbReference type="InterPro" id="IPR038379">
    <property type="entry name" value="SecE_sf"/>
</dbReference>
<keyword evidence="8 9" id="KW-0472">Membrane</keyword>
<dbReference type="RefSeq" id="WP_115012227.1">
    <property type="nucleotide sequence ID" value="NZ_UGHV01000001.1"/>
</dbReference>
<keyword evidence="7 9" id="KW-0811">Translocation</keyword>
<evidence type="ECO:0000256" key="3">
    <source>
        <dbReference type="ARBA" id="ARBA00022475"/>
    </source>
</evidence>
<evidence type="ECO:0000256" key="2">
    <source>
        <dbReference type="ARBA" id="ARBA00022448"/>
    </source>
</evidence>
<dbReference type="PANTHER" id="PTHR33910">
    <property type="entry name" value="PROTEIN TRANSLOCASE SUBUNIT SECE"/>
    <property type="match status" value="1"/>
</dbReference>
<dbReference type="HAMAP" id="MF_00422">
    <property type="entry name" value="SecE"/>
    <property type="match status" value="1"/>
</dbReference>
<dbReference type="GO" id="GO:0065002">
    <property type="term" value="P:intracellular protein transmembrane transport"/>
    <property type="evidence" value="ECO:0007669"/>
    <property type="project" value="UniProtKB-UniRule"/>
</dbReference>
<dbReference type="Pfam" id="PF00584">
    <property type="entry name" value="SecE"/>
    <property type="match status" value="1"/>
</dbReference>
<keyword evidence="4 9" id="KW-0812">Transmembrane</keyword>